<dbReference type="Pfam" id="PF17681">
    <property type="entry name" value="GCP_N_terminal"/>
    <property type="match status" value="1"/>
</dbReference>
<proteinExistence type="inferred from homology"/>
<sequence length="921" mass="103779">MSNRPQRPQRPATLQEYPSAGSNTASNNQTNPALFKRHSKGVPSESQARSNIGPLAGTSSRTRADSLPVRNREMSDVFVDDVLRKITSQMTAAAPARSETLYDENSHLRAPLNSRMAAKSHMDVDQGTKPKDAPIAGTMSLKQQESAIIDDVLFTMMGIEGTYIRIVTPTAAPQDLDAEYIHKEFKTDESLDPSLRDLVSRILPMASIYLSLEAFVELHSRFEYGYVSHALCAAIRNLLKEYLILIAQLENQFRSSTEFTLQKLWYYIQPTLQTLSSLDILVGVIREAGKKKEPDDEIEALLNPKEGIPLECKGGSILAIIAAGMFNMSGDPVTKKLYGFLLNKASVPYITMLESWIHKGEIRDPYEEFMIVKSRKVNKENIKEDFNDAYWEQRYTIRENFVPSFLVPLKNKILLAGKYLNVIRECGIHLSQADRSAAVTGQPSASTTYLERNDILAALSGGRLVDTIEDAYQYANKKLLDLLLKDKQLLGRLRSMKRYFFLDQSDYFTHFLDLASAELKRPSKEVSLNKLQSLMDLALRNPSSVTVNDVFKEDLKVDLSHLSLVDQLLRIIHVGGLVQGQAQAQDHGQGQASGGERVDSRVSNYKIRSHSRAGSGIHQPQGSNDSWHDENAMDGRDNGYKGGISSDGVSTMDGITMSTAELPNQSRGPLAGIDALTLDYSVKFPLSLVISRKALTKYQLLFRHLLYLKHGEQVLCATWTEHAKSSVWKNPSPELKQWRGRVYSLRARMLTFVQQFAYYVCSEVLEPNWRDLASKLAKVSTVDQVLQIHSDFLDTCLNECMLTNSKLLRIYSKLMSTCIRFTNYTDRFTRALMAMESQLDEETAAMAPPNQTQQIEQAMKRLNEFEDGFIYHIKLLIEALNFYSATETVQYLCLVVRLDYNQFYANQTTSSFHLTGNSSLQ</sequence>
<protein>
    <recommendedName>
        <fullName evidence="5">Spindle pole body component</fullName>
    </recommendedName>
</protein>
<evidence type="ECO:0000259" key="8">
    <source>
        <dbReference type="Pfam" id="PF17681"/>
    </source>
</evidence>
<dbReference type="Gene3D" id="1.20.120.1900">
    <property type="entry name" value="Gamma-tubulin complex, C-terminal domain"/>
    <property type="match status" value="1"/>
</dbReference>
<dbReference type="Proteomes" id="UP001194696">
    <property type="component" value="Unassembled WGS sequence"/>
</dbReference>
<dbReference type="InterPro" id="IPR041470">
    <property type="entry name" value="GCP_N"/>
</dbReference>
<evidence type="ECO:0000313" key="10">
    <source>
        <dbReference type="Proteomes" id="UP001194696"/>
    </source>
</evidence>
<name>A0ABQ7KDE9_9FUNG</name>
<keyword evidence="2 5" id="KW-0963">Cytoplasm</keyword>
<feature type="region of interest" description="Disordered" evidence="6">
    <location>
        <begin position="1"/>
        <end position="69"/>
    </location>
</feature>
<accession>A0ABQ7KDE9</accession>
<evidence type="ECO:0000259" key="7">
    <source>
        <dbReference type="Pfam" id="PF04130"/>
    </source>
</evidence>
<feature type="compositionally biased region" description="Basic and acidic residues" evidence="6">
    <location>
        <begin position="626"/>
        <end position="639"/>
    </location>
</feature>
<dbReference type="PANTHER" id="PTHR19302">
    <property type="entry name" value="GAMMA TUBULIN COMPLEX PROTEIN"/>
    <property type="match status" value="1"/>
</dbReference>
<feature type="compositionally biased region" description="Polar residues" evidence="6">
    <location>
        <begin position="20"/>
        <end position="32"/>
    </location>
</feature>
<comment type="subcellular location">
    <subcellularLocation>
        <location evidence="5">Cytoplasm</location>
        <location evidence="5">Cytoskeleton</location>
        <location evidence="5">Microtubule organizing center</location>
    </subcellularLocation>
</comment>
<evidence type="ECO:0000256" key="1">
    <source>
        <dbReference type="ARBA" id="ARBA00010337"/>
    </source>
</evidence>
<dbReference type="EMBL" id="JAAAIM010000072">
    <property type="protein sequence ID" value="KAG0295877.1"/>
    <property type="molecule type" value="Genomic_DNA"/>
</dbReference>
<comment type="similarity">
    <text evidence="1 5">Belongs to the TUBGCP family.</text>
</comment>
<dbReference type="InterPro" id="IPR042241">
    <property type="entry name" value="GCP_C_sf"/>
</dbReference>
<dbReference type="Pfam" id="PF04130">
    <property type="entry name" value="GCP_C_terminal"/>
    <property type="match status" value="1"/>
</dbReference>
<feature type="domain" description="Gamma tubulin complex component C-terminal" evidence="7">
    <location>
        <begin position="489"/>
        <end position="904"/>
    </location>
</feature>
<feature type="region of interest" description="Disordered" evidence="6">
    <location>
        <begin position="609"/>
        <end position="643"/>
    </location>
</feature>
<evidence type="ECO:0000256" key="5">
    <source>
        <dbReference type="RuleBase" id="RU363050"/>
    </source>
</evidence>
<evidence type="ECO:0000256" key="3">
    <source>
        <dbReference type="ARBA" id="ARBA00022701"/>
    </source>
</evidence>
<dbReference type="PANTHER" id="PTHR19302:SF13">
    <property type="entry name" value="GAMMA-TUBULIN COMPLEX COMPONENT 2"/>
    <property type="match status" value="1"/>
</dbReference>
<organism evidence="9 10">
    <name type="scientific">Linnemannia gamsii</name>
    <dbReference type="NCBI Taxonomy" id="64522"/>
    <lineage>
        <taxon>Eukaryota</taxon>
        <taxon>Fungi</taxon>
        <taxon>Fungi incertae sedis</taxon>
        <taxon>Mucoromycota</taxon>
        <taxon>Mortierellomycotina</taxon>
        <taxon>Mortierellomycetes</taxon>
        <taxon>Mortierellales</taxon>
        <taxon>Mortierellaceae</taxon>
        <taxon>Linnemannia</taxon>
    </lineage>
</organism>
<evidence type="ECO:0000256" key="2">
    <source>
        <dbReference type="ARBA" id="ARBA00022490"/>
    </source>
</evidence>
<feature type="domain" description="Gamma tubulin complex component protein N-terminal" evidence="8">
    <location>
        <begin position="149"/>
        <end position="485"/>
    </location>
</feature>
<dbReference type="InterPro" id="IPR007259">
    <property type="entry name" value="GCP"/>
</dbReference>
<gene>
    <name evidence="9" type="ORF">BGZ96_010786</name>
</gene>
<keyword evidence="3 5" id="KW-0493">Microtubule</keyword>
<evidence type="ECO:0000256" key="4">
    <source>
        <dbReference type="ARBA" id="ARBA00023212"/>
    </source>
</evidence>
<reference evidence="9 10" key="1">
    <citation type="journal article" date="2020" name="Fungal Divers.">
        <title>Resolving the Mortierellaceae phylogeny through synthesis of multi-gene phylogenetics and phylogenomics.</title>
        <authorList>
            <person name="Vandepol N."/>
            <person name="Liber J."/>
            <person name="Desiro A."/>
            <person name="Na H."/>
            <person name="Kennedy M."/>
            <person name="Barry K."/>
            <person name="Grigoriev I.V."/>
            <person name="Miller A.N."/>
            <person name="O'Donnell K."/>
            <person name="Stajich J.E."/>
            <person name="Bonito G."/>
        </authorList>
    </citation>
    <scope>NUCLEOTIDE SEQUENCE [LARGE SCALE GENOMIC DNA]</scope>
    <source>
        <strain evidence="9 10">AD045</strain>
    </source>
</reference>
<dbReference type="InterPro" id="IPR040457">
    <property type="entry name" value="GCP_C"/>
</dbReference>
<keyword evidence="4 5" id="KW-0206">Cytoskeleton</keyword>
<evidence type="ECO:0000313" key="9">
    <source>
        <dbReference type="EMBL" id="KAG0295877.1"/>
    </source>
</evidence>
<comment type="caution">
    <text evidence="9">The sequence shown here is derived from an EMBL/GenBank/DDBJ whole genome shotgun (WGS) entry which is preliminary data.</text>
</comment>
<keyword evidence="10" id="KW-1185">Reference proteome</keyword>
<evidence type="ECO:0000256" key="6">
    <source>
        <dbReference type="SAM" id="MobiDB-lite"/>
    </source>
</evidence>